<dbReference type="InterPro" id="IPR025660">
    <property type="entry name" value="Pept_his_AS"/>
</dbReference>
<dbReference type="InterPro" id="IPR013128">
    <property type="entry name" value="Peptidase_C1A"/>
</dbReference>
<evidence type="ECO:0000259" key="2">
    <source>
        <dbReference type="Pfam" id="PF00112"/>
    </source>
</evidence>
<dbReference type="Pfam" id="PF00112">
    <property type="entry name" value="Peptidase_C1"/>
    <property type="match status" value="1"/>
</dbReference>
<reference evidence="3 4" key="1">
    <citation type="submission" date="2019-03" db="EMBL/GenBank/DDBJ databases">
        <title>Genomic Encyclopedia of Type Strains, Phase IV (KMG-IV): sequencing the most valuable type-strain genomes for metagenomic binning, comparative biology and taxonomic classification.</title>
        <authorList>
            <person name="Goeker M."/>
        </authorList>
    </citation>
    <scope>NUCLEOTIDE SEQUENCE [LARGE SCALE GENOMIC DNA]</scope>
    <source>
        <strain evidence="3 4">DSM 14836</strain>
    </source>
</reference>
<proteinExistence type="inferred from homology"/>
<evidence type="ECO:0000256" key="1">
    <source>
        <dbReference type="ARBA" id="ARBA00008455"/>
    </source>
</evidence>
<accession>A0A4R2NNP9</accession>
<dbReference type="EMBL" id="SLXM01000009">
    <property type="protein sequence ID" value="TCP23330.1"/>
    <property type="molecule type" value="Genomic_DNA"/>
</dbReference>
<comment type="caution">
    <text evidence="3">The sequence shown here is derived from an EMBL/GenBank/DDBJ whole genome shotgun (WGS) entry which is preliminary data.</text>
</comment>
<comment type="similarity">
    <text evidence="1">Belongs to the peptidase C1 family.</text>
</comment>
<dbReference type="AlphaFoldDB" id="A0A4R2NNP9"/>
<protein>
    <submittedName>
        <fullName evidence="3">Papain like protease</fullName>
    </submittedName>
</protein>
<dbReference type="RefSeq" id="WP_132795587.1">
    <property type="nucleotide sequence ID" value="NZ_SLXM01000009.1"/>
</dbReference>
<keyword evidence="4" id="KW-1185">Reference proteome</keyword>
<dbReference type="CDD" id="cd02619">
    <property type="entry name" value="Peptidase_C1"/>
    <property type="match status" value="1"/>
</dbReference>
<dbReference type="GO" id="GO:0006508">
    <property type="term" value="P:proteolysis"/>
    <property type="evidence" value="ECO:0007669"/>
    <property type="project" value="UniProtKB-KW"/>
</dbReference>
<dbReference type="PROSITE" id="PS00639">
    <property type="entry name" value="THIOL_PROTEASE_HIS"/>
    <property type="match status" value="1"/>
</dbReference>
<evidence type="ECO:0000313" key="4">
    <source>
        <dbReference type="Proteomes" id="UP000294564"/>
    </source>
</evidence>
<dbReference type="OrthoDB" id="3648721at2"/>
<gene>
    <name evidence="3" type="ORF">EV195_10954</name>
</gene>
<sequence>MRDYRILFITLFVIFQSTSQINKLNTVSNLLPVVHINAQSPVKHQGVKYTCTAFAIAAAFETFPGVPKDLSEKYLYAFQKGYQYNNKAITRGHKLEFYIPSLLKDGIIEEKYLPYELDYKKVQPMTESEFGKYLYEGEIGFFNLIMNYKDKAVVYLDQYEYLNTEKARNIEYIKQQLKNGVKAIPVSYVLYAPAWKGFPSRQYNTITPNQGFKVKTITGNYVTYEQAKGLFGKDLNSKIVNNQVVMETTDLDNKYMGHAVVIVGYDNEGFIIKNSYGSAWRFGGYERISYDFHELFSTEALIIKSVKKKKRKWWK</sequence>
<dbReference type="InterPro" id="IPR000668">
    <property type="entry name" value="Peptidase_C1A_C"/>
</dbReference>
<dbReference type="InterPro" id="IPR038765">
    <property type="entry name" value="Papain-like_cys_pep_sf"/>
</dbReference>
<name>A0A4R2NNP9_9FLAO</name>
<evidence type="ECO:0000313" key="3">
    <source>
        <dbReference type="EMBL" id="TCP23330.1"/>
    </source>
</evidence>
<dbReference type="Proteomes" id="UP000294564">
    <property type="component" value="Unassembled WGS sequence"/>
</dbReference>
<feature type="domain" description="Peptidase C1A papain C-terminal" evidence="2">
    <location>
        <begin position="244"/>
        <end position="291"/>
    </location>
</feature>
<keyword evidence="3" id="KW-0378">Hydrolase</keyword>
<dbReference type="GO" id="GO:0008234">
    <property type="term" value="F:cysteine-type peptidase activity"/>
    <property type="evidence" value="ECO:0007669"/>
    <property type="project" value="InterPro"/>
</dbReference>
<organism evidence="3 4">
    <name type="scientific">Tenacibaculum skagerrakense</name>
    <dbReference type="NCBI Taxonomy" id="186571"/>
    <lineage>
        <taxon>Bacteria</taxon>
        <taxon>Pseudomonadati</taxon>
        <taxon>Bacteroidota</taxon>
        <taxon>Flavobacteriia</taxon>
        <taxon>Flavobacteriales</taxon>
        <taxon>Flavobacteriaceae</taxon>
        <taxon>Tenacibaculum</taxon>
    </lineage>
</organism>
<dbReference type="Gene3D" id="3.90.70.10">
    <property type="entry name" value="Cysteine proteinases"/>
    <property type="match status" value="2"/>
</dbReference>
<keyword evidence="3" id="KW-0645">Protease</keyword>
<dbReference type="PANTHER" id="PTHR12411">
    <property type="entry name" value="CYSTEINE PROTEASE FAMILY C1-RELATED"/>
    <property type="match status" value="1"/>
</dbReference>
<dbReference type="SUPFAM" id="SSF54001">
    <property type="entry name" value="Cysteine proteinases"/>
    <property type="match status" value="1"/>
</dbReference>